<feature type="region of interest" description="Disordered" evidence="1">
    <location>
        <begin position="1756"/>
        <end position="1821"/>
    </location>
</feature>
<feature type="compositionally biased region" description="Polar residues" evidence="1">
    <location>
        <begin position="718"/>
        <end position="727"/>
    </location>
</feature>
<feature type="region of interest" description="Disordered" evidence="1">
    <location>
        <begin position="638"/>
        <end position="744"/>
    </location>
</feature>
<feature type="compositionally biased region" description="Basic and acidic residues" evidence="1">
    <location>
        <begin position="491"/>
        <end position="505"/>
    </location>
</feature>
<evidence type="ECO:0000313" key="2">
    <source>
        <dbReference type="EMBL" id="KFG30093.1"/>
    </source>
</evidence>
<feature type="compositionally biased region" description="Basic and acidic residues" evidence="1">
    <location>
        <begin position="2147"/>
        <end position="2156"/>
    </location>
</feature>
<gene>
    <name evidence="2" type="ORF">TGDOM2_283520</name>
</gene>
<feature type="region of interest" description="Disordered" evidence="1">
    <location>
        <begin position="1867"/>
        <end position="1916"/>
    </location>
</feature>
<feature type="compositionally biased region" description="Basic and acidic residues" evidence="1">
    <location>
        <begin position="1281"/>
        <end position="1295"/>
    </location>
</feature>
<organism evidence="2 3">
    <name type="scientific">Toxoplasma gondii GAB2-2007-GAL-DOM2</name>
    <dbReference type="NCBI Taxonomy" id="1130820"/>
    <lineage>
        <taxon>Eukaryota</taxon>
        <taxon>Sar</taxon>
        <taxon>Alveolata</taxon>
        <taxon>Apicomplexa</taxon>
        <taxon>Conoidasida</taxon>
        <taxon>Coccidia</taxon>
        <taxon>Eucoccidiorida</taxon>
        <taxon>Eimeriorina</taxon>
        <taxon>Sarcocystidae</taxon>
        <taxon>Toxoplasma</taxon>
    </lineage>
</organism>
<sequence>MLGVHTPSLAASYHSELLGQNLKAASGDRRLCGDFSPASKNARPSCCAWVPAAGCKEGTDTGYAACSNCCCGTPPLLAFERFQNDFRLPCPLRSSECVPSVEASVPGPAAAMTLGVCSCTAVRQFFSSDRLLLALDKGGNGVVSHWSSGRAEEGETSGESGESQAGDADCPPSSFFSLNLPIHRSESNPIITPLLSVVPATTGNSRLLSVYDLVTSSFVFYARPPAGDSTVFLTNSVRSVSPVPLTTYYTSHVPGGCGDSPDLAPLWSVGGTRRKLWMHAPGGSSGRGRAYACSASLPATPSVCISGTAWLPNLHPLLLAASTTEGQLLFYDLRASPHPFFVAKRPAPASWASSVCSASTAHSDLTRGIPDRGKHVTADNASSTLFSSPGVADSATSSVASAQTKSSCEQARPFSFITTVPWLTSASVPHDGVVLPCICSCCLGRAACLQGEHGGDSPFPPLASCMIHAEGELSSSSSQLSQNAECATSQEAREQRKGVDIREAGGEGNGEVPRGHVKAELNGDLLHCRGSTTACSGVDQVAEVSEPGESKEQAHGDCLNGVESSMMSRSEQLFRTDTEPVSIFTGCDASVVLKPRNCRRPRPTKRTRSEQVSERDSAYERRNSAAFVVPAATTCSAETGEEMNRRMTRCDSDTPNGQSAFARADGRGGARRSSADSAAEANELQEEATETTKNTDGGKHSSHARTNGMKEKDGASSVPHSHTSQSPRKYDGGVEEECRVAEAGPRKTRLAEAVTGQREGEKGWKAPWFSQEQRLFLRFATKHILSQRRDESSRCIQTHTSNTHETAVAPGFSSPHHLDVFDPLPPSCTERGSEEEREERASLGAEGSSALNICASGGQYQFACTHQAVWSSSQFRALDSVILGACGGSSTRQASSVSLLALAADLLRLSSAPSSIFTSFPSLRISLPSLSQPCGTGIRPAMASLGSGCSCMPSISHTELARSVAYAHLSMAVGAAFSGLLLSHRFDQHLVMSQLARHQQRQLLKLLHSRLPHASRPLTHEMAEDVARSLSRLHCLLEGKEAPAVASGDEAPASCGETQTDTTQTSALSGAPRVSKKRKQETSHPNGQRKARTASGAEPEACLLRSSDTTGFQDSSQASPNSRETANCVSPALASSIMRLYTQLFLASAVADRDQERHTQKGETLPAERATATPPPLSLVLTASGLRRELRSENLVSPLQKGQMYFLQNLLLHHYRNVTQVLRYAASALFVFGDSPFFLQQASAEPLSTAVKTIRAASLACSPCSRVAERNSGFSRPSQAGERKSQSPCEKREATPKQQKGSCDIKTNKLSVVGTDFQCGVCGGVESLVKAKMRRWLQEELEHGFVRVARRVGRQKVQEISKNASEGFRRDRQAGRQKMREIRALAKRMVSSLCLCELFRPASFYPSVLFNVFRSSGLPGMSAIQRNCMRLLPISDTAFYNLARAQDICVRQTGTSSLSVPLLASIQDRRWVSRNCGEPVSLAARKRERVSSVPSSDAHVHPSDVLRSADMVSGMPSPRRDFQNLSATQGSVSDQSHRGSVEEPPAAAHKKTERKALLPQSCPTSETETSFMKAETRRQQLFCVDAFGRASVLTVSLMLVPSRSLERSASLGRVKTRDNLHILHPRSDQEKTEKVHSCESSIDCITFGCQRLKGEDLSSETIYKTVGKLLKGDAEREEVEDEHGDTRIILCPSIDAKNDGLLEHALLKEKCEACCGSASAKRTIARPRRVRVIVAHPGNEENLCWRKTANATQKETVPENGGVCGGNSSRNCSGRKGQNQERRTAEAQKRTRKIDPAVGISASPHGNLWNTQKSTKEQSCEETANAFLNRLPILPVWKFPPSSVDSNASFLISSPSSELPALSTIMSRTDGSQGSSSLPTRSSSTPHSTLRQSITPPVAPSVSVTKHGRCLGPSAGDLSRAQRIDKLRLQSGGSSVTEPKQRDDPQSFREIQFNCFITLEEDNCFSLRGRSSRGGGGGATSSRVASMAVHENGSYIFLATSTPSFLLYSSSATLPPYRRHDRLLFGCTLSAHAATSLFIHVSSKQGSTGHTGPLPEGADPKPLPSFVLPDAPGGPRPPPPLLLSAAPILPSHPSPPFLPHNMVRPFSANSLAPLYAGTFAAGTVQNRKAGVQVKAPSAGVAALGGKKGRDEQRETVFSDWLTEDDDDVPSDAEDDEESQGSG</sequence>
<dbReference type="OrthoDB" id="1602884at2759"/>
<feature type="compositionally biased region" description="Basic residues" evidence="1">
    <location>
        <begin position="597"/>
        <end position="606"/>
    </location>
</feature>
<feature type="compositionally biased region" description="Basic and acidic residues" evidence="1">
    <location>
        <begin position="607"/>
        <end position="623"/>
    </location>
</feature>
<reference evidence="2 3" key="1">
    <citation type="submission" date="2014-02" db="EMBL/GenBank/DDBJ databases">
        <authorList>
            <person name="Sibley D."/>
            <person name="Venepally P."/>
            <person name="Karamycheva S."/>
            <person name="Hadjithomas M."/>
            <person name="Khan A."/>
            <person name="Brunk B."/>
            <person name="Roos D."/>
            <person name="Caler E."/>
            <person name="Lorenzi H."/>
        </authorList>
    </citation>
    <scope>NUCLEOTIDE SEQUENCE [LARGE SCALE GENOMIC DNA]</scope>
    <source>
        <strain evidence="2 3">GAB2-2007-GAL-DOM2</strain>
    </source>
</reference>
<protein>
    <submittedName>
        <fullName evidence="2">Uncharacterized protein</fullName>
    </submittedName>
</protein>
<comment type="caution">
    <text evidence="2">The sequence shown here is derived from an EMBL/GenBank/DDBJ whole genome shotgun (WGS) entry which is preliminary data.</text>
</comment>
<feature type="region of interest" description="Disordered" evidence="1">
    <location>
        <begin position="1483"/>
        <end position="1564"/>
    </location>
</feature>
<feature type="compositionally biased region" description="Basic and acidic residues" evidence="1">
    <location>
        <begin position="642"/>
        <end position="652"/>
    </location>
</feature>
<feature type="region of interest" description="Disordered" evidence="1">
    <location>
        <begin position="144"/>
        <end position="168"/>
    </location>
</feature>
<feature type="compositionally biased region" description="Basic and acidic residues" evidence="1">
    <location>
        <begin position="1152"/>
        <end position="1161"/>
    </location>
</feature>
<name>A0A086JD75_TOXGO</name>
<feature type="region of interest" description="Disordered" evidence="1">
    <location>
        <begin position="1046"/>
        <end position="1100"/>
    </location>
</feature>
<feature type="region of interest" description="Disordered" evidence="1">
    <location>
        <begin position="1152"/>
        <end position="1172"/>
    </location>
</feature>
<feature type="compositionally biased region" description="Acidic residues" evidence="1">
    <location>
        <begin position="2161"/>
        <end position="2182"/>
    </location>
</feature>
<feature type="compositionally biased region" description="Polar residues" evidence="1">
    <location>
        <begin position="1523"/>
        <end position="1534"/>
    </location>
</feature>
<dbReference type="Proteomes" id="UP000028837">
    <property type="component" value="Unassembled WGS sequence"/>
</dbReference>
<feature type="region of interest" description="Disordered" evidence="1">
    <location>
        <begin position="476"/>
        <end position="515"/>
    </location>
</feature>
<feature type="compositionally biased region" description="Basic and acidic residues" evidence="1">
    <location>
        <begin position="1778"/>
        <end position="1795"/>
    </location>
</feature>
<feature type="region of interest" description="Disordered" evidence="1">
    <location>
        <begin position="1268"/>
        <end position="1301"/>
    </location>
</feature>
<dbReference type="VEuPathDB" id="ToxoDB:TGDOM2_283520"/>
<feature type="compositionally biased region" description="Basic and acidic residues" evidence="1">
    <location>
        <begin position="728"/>
        <end position="740"/>
    </location>
</feature>
<feature type="region of interest" description="Disordered" evidence="1">
    <location>
        <begin position="2044"/>
        <end position="2080"/>
    </location>
</feature>
<dbReference type="EMBL" id="AHZU02001669">
    <property type="protein sequence ID" value="KFG30093.1"/>
    <property type="molecule type" value="Genomic_DNA"/>
</dbReference>
<feature type="compositionally biased region" description="Polar residues" evidence="1">
    <location>
        <begin position="1056"/>
        <end position="1068"/>
    </location>
</feature>
<evidence type="ECO:0000313" key="3">
    <source>
        <dbReference type="Proteomes" id="UP000028837"/>
    </source>
</evidence>
<feature type="compositionally biased region" description="Low complexity" evidence="1">
    <location>
        <begin position="157"/>
        <end position="166"/>
    </location>
</feature>
<feature type="region of interest" description="Disordered" evidence="1">
    <location>
        <begin position="597"/>
        <end position="624"/>
    </location>
</feature>
<feature type="compositionally biased region" description="Basic and acidic residues" evidence="1">
    <location>
        <begin position="831"/>
        <end position="841"/>
    </location>
</feature>
<accession>A0A086JD75</accession>
<evidence type="ECO:0000256" key="1">
    <source>
        <dbReference type="SAM" id="MobiDB-lite"/>
    </source>
</evidence>
<proteinExistence type="predicted"/>
<feature type="region of interest" description="Disordered" evidence="1">
    <location>
        <begin position="824"/>
        <end position="843"/>
    </location>
</feature>
<feature type="compositionally biased region" description="Low complexity" evidence="1">
    <location>
        <begin position="1875"/>
        <end position="1891"/>
    </location>
</feature>
<feature type="region of interest" description="Disordered" evidence="1">
    <location>
        <begin position="2142"/>
        <end position="2182"/>
    </location>
</feature>
<feature type="region of interest" description="Disordered" evidence="1">
    <location>
        <begin position="1107"/>
        <end position="1126"/>
    </location>
</feature>